<organism evidence="7 8">
    <name type="scientific">Saccharomycopsis crataegensis</name>
    <dbReference type="NCBI Taxonomy" id="43959"/>
    <lineage>
        <taxon>Eukaryota</taxon>
        <taxon>Fungi</taxon>
        <taxon>Dikarya</taxon>
        <taxon>Ascomycota</taxon>
        <taxon>Saccharomycotina</taxon>
        <taxon>Saccharomycetes</taxon>
        <taxon>Saccharomycopsidaceae</taxon>
        <taxon>Saccharomycopsis</taxon>
    </lineage>
</organism>
<evidence type="ECO:0000256" key="3">
    <source>
        <dbReference type="ARBA" id="ARBA00023163"/>
    </source>
</evidence>
<evidence type="ECO:0000259" key="6">
    <source>
        <dbReference type="PROSITE" id="PS50048"/>
    </source>
</evidence>
<dbReference type="PROSITE" id="PS50048">
    <property type="entry name" value="ZN2_CY6_FUNGAL_2"/>
    <property type="match status" value="1"/>
</dbReference>
<dbReference type="GO" id="GO:0005634">
    <property type="term" value="C:nucleus"/>
    <property type="evidence" value="ECO:0007669"/>
    <property type="project" value="TreeGrafter"/>
</dbReference>
<protein>
    <recommendedName>
        <fullName evidence="6">Zn(2)-C6 fungal-type domain-containing protein</fullName>
    </recommendedName>
</protein>
<dbReference type="GO" id="GO:0045944">
    <property type="term" value="P:positive regulation of transcription by RNA polymerase II"/>
    <property type="evidence" value="ECO:0007669"/>
    <property type="project" value="TreeGrafter"/>
</dbReference>
<feature type="transmembrane region" description="Helical" evidence="5">
    <location>
        <begin position="720"/>
        <end position="742"/>
    </location>
</feature>
<keyword evidence="4" id="KW-0539">Nucleus</keyword>
<evidence type="ECO:0000256" key="4">
    <source>
        <dbReference type="ARBA" id="ARBA00023242"/>
    </source>
</evidence>
<reference evidence="7 8" key="1">
    <citation type="journal article" date="2023" name="Elife">
        <title>Identification of key yeast species and microbe-microbe interactions impacting larval growth of Drosophila in the wild.</title>
        <authorList>
            <person name="Mure A."/>
            <person name="Sugiura Y."/>
            <person name="Maeda R."/>
            <person name="Honda K."/>
            <person name="Sakurai N."/>
            <person name="Takahashi Y."/>
            <person name="Watada M."/>
            <person name="Katoh T."/>
            <person name="Gotoh A."/>
            <person name="Gotoh Y."/>
            <person name="Taniguchi I."/>
            <person name="Nakamura K."/>
            <person name="Hayashi T."/>
            <person name="Katayama T."/>
            <person name="Uemura T."/>
            <person name="Hattori Y."/>
        </authorList>
    </citation>
    <scope>NUCLEOTIDE SEQUENCE [LARGE SCALE GENOMIC DNA]</scope>
    <source>
        <strain evidence="7 8">SC-9</strain>
    </source>
</reference>
<keyword evidence="2" id="KW-0238">DNA-binding</keyword>
<dbReference type="CDD" id="cd12148">
    <property type="entry name" value="fungal_TF_MHR"/>
    <property type="match status" value="1"/>
</dbReference>
<dbReference type="PANTHER" id="PTHR31069:SF12">
    <property type="entry name" value="TRANSCRIPTION FACTOR DOMAIN-CONTAINING PROTEIN"/>
    <property type="match status" value="1"/>
</dbReference>
<dbReference type="InterPro" id="IPR036864">
    <property type="entry name" value="Zn2-C6_fun-type_DNA-bd_sf"/>
</dbReference>
<dbReference type="CDD" id="cd00067">
    <property type="entry name" value="GAL4"/>
    <property type="match status" value="1"/>
</dbReference>
<keyword evidence="5" id="KW-1133">Transmembrane helix</keyword>
<keyword evidence="5" id="KW-0472">Membrane</keyword>
<gene>
    <name evidence="7" type="ORF">DASC09_049780</name>
</gene>
<evidence type="ECO:0000313" key="7">
    <source>
        <dbReference type="EMBL" id="GMM37653.1"/>
    </source>
</evidence>
<dbReference type="GO" id="GO:0000981">
    <property type="term" value="F:DNA-binding transcription factor activity, RNA polymerase II-specific"/>
    <property type="evidence" value="ECO:0007669"/>
    <property type="project" value="InterPro"/>
</dbReference>
<evidence type="ECO:0000256" key="5">
    <source>
        <dbReference type="SAM" id="Phobius"/>
    </source>
</evidence>
<dbReference type="RefSeq" id="XP_064854649.1">
    <property type="nucleotide sequence ID" value="XM_064998577.1"/>
</dbReference>
<comment type="caution">
    <text evidence="7">The sequence shown here is derived from an EMBL/GenBank/DDBJ whole genome shotgun (WGS) entry which is preliminary data.</text>
</comment>
<keyword evidence="8" id="KW-1185">Reference proteome</keyword>
<dbReference type="Gene3D" id="4.10.240.10">
    <property type="entry name" value="Zn(2)-C6 fungal-type DNA-binding domain"/>
    <property type="match status" value="1"/>
</dbReference>
<dbReference type="GeneID" id="90075628"/>
<dbReference type="InterPro" id="IPR050675">
    <property type="entry name" value="OAF3"/>
</dbReference>
<evidence type="ECO:0000256" key="2">
    <source>
        <dbReference type="ARBA" id="ARBA00023125"/>
    </source>
</evidence>
<dbReference type="SUPFAM" id="SSF57701">
    <property type="entry name" value="Zn2/Cys6 DNA-binding domain"/>
    <property type="match status" value="1"/>
</dbReference>
<name>A0AAV5QRW1_9ASCO</name>
<evidence type="ECO:0000256" key="1">
    <source>
        <dbReference type="ARBA" id="ARBA00023015"/>
    </source>
</evidence>
<dbReference type="Proteomes" id="UP001360560">
    <property type="component" value="Unassembled WGS sequence"/>
</dbReference>
<accession>A0AAV5QRW1</accession>
<feature type="domain" description="Zn(2)-C6 fungal-type" evidence="6">
    <location>
        <begin position="18"/>
        <end position="50"/>
    </location>
</feature>
<keyword evidence="1" id="KW-0805">Transcription regulation</keyword>
<dbReference type="AlphaFoldDB" id="A0AAV5QRW1"/>
<keyword evidence="5" id="KW-0812">Transmembrane</keyword>
<dbReference type="GO" id="GO:0008270">
    <property type="term" value="F:zinc ion binding"/>
    <property type="evidence" value="ECO:0007669"/>
    <property type="project" value="InterPro"/>
</dbReference>
<dbReference type="SMART" id="SM00066">
    <property type="entry name" value="GAL4"/>
    <property type="match status" value="1"/>
</dbReference>
<dbReference type="GO" id="GO:0000978">
    <property type="term" value="F:RNA polymerase II cis-regulatory region sequence-specific DNA binding"/>
    <property type="evidence" value="ECO:0007669"/>
    <property type="project" value="TreeGrafter"/>
</dbReference>
<dbReference type="InterPro" id="IPR001138">
    <property type="entry name" value="Zn2Cys6_DnaBD"/>
</dbReference>
<dbReference type="EMBL" id="BTFZ01000012">
    <property type="protein sequence ID" value="GMM37653.1"/>
    <property type="molecule type" value="Genomic_DNA"/>
</dbReference>
<proteinExistence type="predicted"/>
<dbReference type="PANTHER" id="PTHR31069">
    <property type="entry name" value="OLEATE-ACTIVATED TRANSCRIPTION FACTOR 1-RELATED"/>
    <property type="match status" value="1"/>
</dbReference>
<dbReference type="Pfam" id="PF00172">
    <property type="entry name" value="Zn_clus"/>
    <property type="match status" value="1"/>
</dbReference>
<sequence length="967" mass="111197">MNSVDAILKKKRNRLTYSCTSCRIKKKKCDRKRPVCSYCSKTGNSSKCYYDNHYPTSPPVEDSMISPHRSDEVGSLRTENAELRRRISQLEATLSHNHSSNSVSPVDSVANYEITDQKSWELDCRSMTPKIPENDVYEFFSKESFILIRSNSLYHFKPFQWCQFLSDDMFSFSSYVNSCYCYIKEMFKEMVFNSDLSLLITPLPAKLNENFKAKKLLFLWEFAMNKECSLFQNNLKLLVGLHISKQGKGILSSVSVNSGTNESSRRELIWKIENILPKKPAHIQFLWNVFEKFIHPFVPVLDLKTFKRDLELIFVGLKIYPIDRDVASLDTQDSVYAITATSFIDLAFIGTFLIILRISYCTMKLRLNSNIVPSEIENELVNFDNLNYIGTEYIDLAWSCFAQAKSLAKPSISSLNGHILMLFYYIHSEENAHGIQNNEILVLISTIDGLTKSMGLFRDMADVRFFPAKSHPGTDFQNHEEIVYIARRMWHTLVKLDVEEFSSYGSPSSRLIYRDQAVELPRRATTSSASPSFGVLDDSQEDQLDMLLDHDFAKQDEVNRLIRGLESLVYDSKQTRVTEIYECYEAFSHYLISNFSDSYTYFTSNENFKAFIRPWDNTKVRLTGSYLIALNKALQFDRFLTIALAQLKLGCMLLYYYEKKGDQSLYSYFMKHTVLNASAHSRLLIKEFIINNEAFWNADGKSDAKFTEFNFRIIPKVGNMSIVLLFIVSSIIFRCFLSIFALRIEIDKASANPNPINVGIIESLRNKLGYFMTLKDLILKIINVWNKVYLNRCVKTYYNDIKLSLHFLLSLGEFKRFDALLMSNPLPKEIELFDFLFEHPHSDKKEQNNCDGDIKPNTNDTRKSMGLTYKMKPVQKTCLLLRQPSCELKSYIDILACDTTTSSSSEIAGSSIPSVGKSTFGDILNPSESYIDEALKIVESDDMYNTLVDTMSFQYFTDAAAKSIYSS</sequence>
<keyword evidence="3" id="KW-0804">Transcription</keyword>
<dbReference type="PROSITE" id="PS00463">
    <property type="entry name" value="ZN2_CY6_FUNGAL_1"/>
    <property type="match status" value="1"/>
</dbReference>
<evidence type="ECO:0000313" key="8">
    <source>
        <dbReference type="Proteomes" id="UP001360560"/>
    </source>
</evidence>
<feature type="transmembrane region" description="Helical" evidence="5">
    <location>
        <begin position="335"/>
        <end position="356"/>
    </location>
</feature>